<keyword evidence="2" id="KW-0479">Metal-binding</keyword>
<evidence type="ECO:0000256" key="4">
    <source>
        <dbReference type="ARBA" id="ARBA00038168"/>
    </source>
</evidence>
<evidence type="ECO:0000313" key="7">
    <source>
        <dbReference type="EMBL" id="VBB17769.1"/>
    </source>
</evidence>
<dbReference type="PROSITE" id="PS00191">
    <property type="entry name" value="CYTOCHROME_B5_1"/>
    <property type="match status" value="1"/>
</dbReference>
<evidence type="ECO:0000256" key="3">
    <source>
        <dbReference type="ARBA" id="ARBA00023004"/>
    </source>
</evidence>
<dbReference type="SUPFAM" id="SSF55856">
    <property type="entry name" value="Cytochrome b5-like heme/steroid binding domain"/>
    <property type="match status" value="1"/>
</dbReference>
<proteinExistence type="inferred from homology"/>
<sequence>MPGFKETHDTAQENTKDKKSDERVILYAHGKTYDVTDFVNKHPAGSRCILSKKGKDCTIDYDFHSSRARKLWKEYKVDPNKSDSQCVVM</sequence>
<evidence type="ECO:0000259" key="6">
    <source>
        <dbReference type="PROSITE" id="PS50255"/>
    </source>
</evidence>
<dbReference type="PROSITE" id="PS50255">
    <property type="entry name" value="CYTOCHROME_B5_2"/>
    <property type="match status" value="1"/>
</dbReference>
<reference evidence="7 8" key="1">
    <citation type="submission" date="2018-10" db="EMBL/GenBank/DDBJ databases">
        <authorList>
            <consortium name="IHU Genomes"/>
        </authorList>
    </citation>
    <scope>NUCLEOTIDE SEQUENCE [LARGE SCALE GENOMIC DNA]</scope>
    <source>
        <strain evidence="7 8">A1</strain>
    </source>
</reference>
<dbReference type="InterPro" id="IPR001199">
    <property type="entry name" value="Cyt_B5-like_heme/steroid-bd"/>
</dbReference>
<dbReference type="InterPro" id="IPR050668">
    <property type="entry name" value="Cytochrome_b5"/>
</dbReference>
<dbReference type="PANTHER" id="PTHR19359">
    <property type="entry name" value="CYTOCHROME B5"/>
    <property type="match status" value="1"/>
</dbReference>
<keyword evidence="3" id="KW-0408">Iron</keyword>
<keyword evidence="8" id="KW-1185">Reference proteome</keyword>
<dbReference type="Pfam" id="PF00173">
    <property type="entry name" value="Cyt-b5"/>
    <property type="match status" value="1"/>
</dbReference>
<keyword evidence="1" id="KW-0349">Heme</keyword>
<dbReference type="InterPro" id="IPR036400">
    <property type="entry name" value="Cyt_B5-like_heme/steroid_sf"/>
</dbReference>
<dbReference type="PRINTS" id="PR00363">
    <property type="entry name" value="CYTOCHROMEB5"/>
</dbReference>
<evidence type="ECO:0000256" key="2">
    <source>
        <dbReference type="ARBA" id="ARBA00022723"/>
    </source>
</evidence>
<comment type="similarity">
    <text evidence="4">Belongs to the cytochrome b5 family.</text>
</comment>
<gene>
    <name evidence="7" type="ORF">YASMINEVIRUS_232</name>
</gene>
<dbReference type="EMBL" id="UPSH01000001">
    <property type="protein sequence ID" value="VBB17769.1"/>
    <property type="molecule type" value="Genomic_DNA"/>
</dbReference>
<dbReference type="PANTHER" id="PTHR19359:SF146">
    <property type="entry name" value="B5, PUTATIVE-RELATED"/>
    <property type="match status" value="1"/>
</dbReference>
<evidence type="ECO:0000256" key="1">
    <source>
        <dbReference type="ARBA" id="ARBA00022617"/>
    </source>
</evidence>
<evidence type="ECO:0000313" key="8">
    <source>
        <dbReference type="Proteomes" id="UP000594342"/>
    </source>
</evidence>
<dbReference type="GO" id="GO:0016020">
    <property type="term" value="C:membrane"/>
    <property type="evidence" value="ECO:0007669"/>
    <property type="project" value="TreeGrafter"/>
</dbReference>
<accession>A0A5K0U750</accession>
<dbReference type="Proteomes" id="UP000594342">
    <property type="component" value="Unassembled WGS sequence"/>
</dbReference>
<name>A0A5K0U750_9VIRU</name>
<organism evidence="7 8">
    <name type="scientific">Yasminevirus sp. GU-2018</name>
    <dbReference type="NCBI Taxonomy" id="2420051"/>
    <lineage>
        <taxon>Viruses</taxon>
        <taxon>Varidnaviria</taxon>
        <taxon>Bamfordvirae</taxon>
        <taxon>Nucleocytoviricota</taxon>
        <taxon>Megaviricetes</taxon>
        <taxon>Imitervirales</taxon>
        <taxon>Mimiviridae</taxon>
        <taxon>Klosneuvirinae</taxon>
        <taxon>Yasminevirus</taxon>
        <taxon>Yasminevirus saudimassiliense</taxon>
    </lineage>
</organism>
<feature type="region of interest" description="Disordered" evidence="5">
    <location>
        <begin position="1"/>
        <end position="21"/>
    </location>
</feature>
<dbReference type="InterPro" id="IPR018506">
    <property type="entry name" value="Cyt_B5_heme-BS"/>
</dbReference>
<comment type="caution">
    <text evidence="7">The sequence shown here is derived from an EMBL/GenBank/DDBJ whole genome shotgun (WGS) entry which is preliminary data.</text>
</comment>
<dbReference type="GO" id="GO:0046872">
    <property type="term" value="F:metal ion binding"/>
    <property type="evidence" value="ECO:0007669"/>
    <property type="project" value="UniProtKB-KW"/>
</dbReference>
<evidence type="ECO:0000256" key="5">
    <source>
        <dbReference type="SAM" id="MobiDB-lite"/>
    </source>
</evidence>
<dbReference type="GO" id="GO:0020037">
    <property type="term" value="F:heme binding"/>
    <property type="evidence" value="ECO:0007669"/>
    <property type="project" value="InterPro"/>
</dbReference>
<feature type="domain" description="Cytochrome b5 heme-binding" evidence="6">
    <location>
        <begin position="6"/>
        <end position="81"/>
    </location>
</feature>
<protein>
    <submittedName>
        <fullName evidence="7">Cytochrome b-like heme/steroid binding domain containing protein</fullName>
    </submittedName>
</protein>
<dbReference type="SMART" id="SM01117">
    <property type="entry name" value="Cyt-b5"/>
    <property type="match status" value="1"/>
</dbReference>
<dbReference type="Gene3D" id="3.10.120.10">
    <property type="entry name" value="Cytochrome b5-like heme/steroid binding domain"/>
    <property type="match status" value="1"/>
</dbReference>